<evidence type="ECO:0008006" key="3">
    <source>
        <dbReference type="Google" id="ProtNLM"/>
    </source>
</evidence>
<evidence type="ECO:0000313" key="1">
    <source>
        <dbReference type="EMBL" id="USW49856.1"/>
    </source>
</evidence>
<accession>A0A9Q9ASC4</accession>
<name>A0A9Q9ASC4_9PEZI</name>
<keyword evidence="2" id="KW-1185">Reference proteome</keyword>
<dbReference type="AlphaFoldDB" id="A0A9Q9ASC4"/>
<reference evidence="1" key="1">
    <citation type="submission" date="2022-06" db="EMBL/GenBank/DDBJ databases">
        <title>Complete genome sequences of two strains of the flax pathogen Septoria linicola.</title>
        <authorList>
            <person name="Lapalu N."/>
            <person name="Simon A."/>
            <person name="Demenou B."/>
            <person name="Paumier D."/>
            <person name="Guillot M.-P."/>
            <person name="Gout L."/>
            <person name="Valade R."/>
        </authorList>
    </citation>
    <scope>NUCLEOTIDE SEQUENCE</scope>
    <source>
        <strain evidence="1">SE15195</strain>
    </source>
</reference>
<evidence type="ECO:0000313" key="2">
    <source>
        <dbReference type="Proteomes" id="UP001056384"/>
    </source>
</evidence>
<organism evidence="1 2">
    <name type="scientific">Septoria linicola</name>
    <dbReference type="NCBI Taxonomy" id="215465"/>
    <lineage>
        <taxon>Eukaryota</taxon>
        <taxon>Fungi</taxon>
        <taxon>Dikarya</taxon>
        <taxon>Ascomycota</taxon>
        <taxon>Pezizomycotina</taxon>
        <taxon>Dothideomycetes</taxon>
        <taxon>Dothideomycetidae</taxon>
        <taxon>Mycosphaerellales</taxon>
        <taxon>Mycosphaerellaceae</taxon>
        <taxon>Septoria</taxon>
    </lineage>
</organism>
<sequence>MDVRGDPRPALREISNVFIEHLNDTPLEYRNPRGARILACVHTGFQAQFDAYPGHLTWEQLNAIVKAWEMSAPNLHCKVDNISVDVNDRAGTATVFMELEFTGVEDTLTMRAFAEMKWAKDEADKWWFHRFHGLRADMTKGLVSEAVD</sequence>
<dbReference type="EMBL" id="CP099419">
    <property type="protein sequence ID" value="USW49856.1"/>
    <property type="molecule type" value="Genomic_DNA"/>
</dbReference>
<protein>
    <recommendedName>
        <fullName evidence="3">SnoaL-like domain-containing protein</fullName>
    </recommendedName>
</protein>
<proteinExistence type="predicted"/>
<gene>
    <name evidence="1" type="ORF">Slin15195_G031750</name>
</gene>
<dbReference type="OrthoDB" id="3899120at2759"/>
<dbReference type="Proteomes" id="UP001056384">
    <property type="component" value="Chromosome 2"/>
</dbReference>